<dbReference type="Proteomes" id="UP000054826">
    <property type="component" value="Unassembled WGS sequence"/>
</dbReference>
<protein>
    <submittedName>
        <fullName evidence="1">Uncharacterized protein</fullName>
    </submittedName>
</protein>
<dbReference type="EMBL" id="JYDV01000590">
    <property type="protein sequence ID" value="KRZ10352.1"/>
    <property type="molecule type" value="Genomic_DNA"/>
</dbReference>
<name>A0A0V1HJ91_TRIPS</name>
<reference evidence="1 2" key="1">
    <citation type="submission" date="2015-01" db="EMBL/GenBank/DDBJ databases">
        <title>Evolution of Trichinella species and genotypes.</title>
        <authorList>
            <person name="Korhonen P.K."/>
            <person name="Edoardo P."/>
            <person name="Giuseppe L.R."/>
            <person name="Gasser R.B."/>
        </authorList>
    </citation>
    <scope>NUCLEOTIDE SEQUENCE [LARGE SCALE GENOMIC DNA]</scope>
    <source>
        <strain evidence="1">ISS176</strain>
    </source>
</reference>
<evidence type="ECO:0000313" key="1">
    <source>
        <dbReference type="EMBL" id="KRZ10352.1"/>
    </source>
</evidence>
<proteinExistence type="predicted"/>
<organism evidence="1 2">
    <name type="scientific">Trichinella pseudospiralis</name>
    <name type="common">Parasitic roundworm</name>
    <dbReference type="NCBI Taxonomy" id="6337"/>
    <lineage>
        <taxon>Eukaryota</taxon>
        <taxon>Metazoa</taxon>
        <taxon>Ecdysozoa</taxon>
        <taxon>Nematoda</taxon>
        <taxon>Enoplea</taxon>
        <taxon>Dorylaimia</taxon>
        <taxon>Trichinellida</taxon>
        <taxon>Trichinellidae</taxon>
        <taxon>Trichinella</taxon>
    </lineage>
</organism>
<dbReference type="AlphaFoldDB" id="A0A0V1HJ91"/>
<evidence type="ECO:0000313" key="2">
    <source>
        <dbReference type="Proteomes" id="UP000054826"/>
    </source>
</evidence>
<comment type="caution">
    <text evidence="1">The sequence shown here is derived from an EMBL/GenBank/DDBJ whole genome shotgun (WGS) entry which is preliminary data.</text>
</comment>
<sequence>MISGTKILFNKYLLYTFGLPSTIIERIVTILWVRNEHRLRGMERNMICLLS</sequence>
<gene>
    <name evidence="1" type="ORF">T4C_11649</name>
</gene>
<accession>A0A0V1HJ91</accession>